<dbReference type="STRING" id="180332.GCA_000797495_01023"/>
<keyword evidence="3 12" id="KW-0808">Transferase</keyword>
<keyword evidence="7" id="KW-0829">Tyrosine-protein kinase</keyword>
<keyword evidence="4" id="KW-0547">Nucleotide-binding</keyword>
<keyword evidence="9" id="KW-0175">Coiled coil</keyword>
<dbReference type="GO" id="GO:0004715">
    <property type="term" value="F:non-membrane spanning protein tyrosine kinase activity"/>
    <property type="evidence" value="ECO:0007669"/>
    <property type="project" value="UniProtKB-EC"/>
</dbReference>
<evidence type="ECO:0000256" key="5">
    <source>
        <dbReference type="ARBA" id="ARBA00022777"/>
    </source>
</evidence>
<comment type="caution">
    <text evidence="12">The sequence shown here is derived from an EMBL/GenBank/DDBJ whole genome shotgun (WGS) entry which is preliminary data.</text>
</comment>
<gene>
    <name evidence="12" type="primary">ywqD_1</name>
    <name evidence="12" type="ORF">DSM106044_03803</name>
</gene>
<feature type="transmembrane region" description="Helical" evidence="10">
    <location>
        <begin position="177"/>
        <end position="200"/>
    </location>
</feature>
<comment type="catalytic activity">
    <reaction evidence="8">
        <text>L-tyrosyl-[protein] + ATP = O-phospho-L-tyrosyl-[protein] + ADP + H(+)</text>
        <dbReference type="Rhea" id="RHEA:10596"/>
        <dbReference type="Rhea" id="RHEA-COMP:10136"/>
        <dbReference type="Rhea" id="RHEA-COMP:20101"/>
        <dbReference type="ChEBI" id="CHEBI:15378"/>
        <dbReference type="ChEBI" id="CHEBI:30616"/>
        <dbReference type="ChEBI" id="CHEBI:46858"/>
        <dbReference type="ChEBI" id="CHEBI:61978"/>
        <dbReference type="ChEBI" id="CHEBI:456216"/>
        <dbReference type="EC" id="2.7.10.2"/>
    </reaction>
</comment>
<comment type="similarity">
    <text evidence="1">Belongs to the CpsD/CapB family.</text>
</comment>
<dbReference type="PANTHER" id="PTHR32309">
    <property type="entry name" value="TYROSINE-PROTEIN KINASE"/>
    <property type="match status" value="1"/>
</dbReference>
<keyword evidence="10" id="KW-0472">Membrane</keyword>
<dbReference type="Gene3D" id="3.40.50.300">
    <property type="entry name" value="P-loop containing nucleotide triphosphate hydrolases"/>
    <property type="match status" value="1"/>
</dbReference>
<evidence type="ECO:0000256" key="7">
    <source>
        <dbReference type="ARBA" id="ARBA00023137"/>
    </source>
</evidence>
<dbReference type="CDD" id="cd05387">
    <property type="entry name" value="BY-kinase"/>
    <property type="match status" value="1"/>
</dbReference>
<dbReference type="InterPro" id="IPR005702">
    <property type="entry name" value="Wzc-like_C"/>
</dbReference>
<evidence type="ECO:0000256" key="10">
    <source>
        <dbReference type="SAM" id="Phobius"/>
    </source>
</evidence>
<evidence type="ECO:0000256" key="2">
    <source>
        <dbReference type="ARBA" id="ARBA00011903"/>
    </source>
</evidence>
<dbReference type="InterPro" id="IPR025669">
    <property type="entry name" value="AAA_dom"/>
</dbReference>
<reference evidence="12 13" key="1">
    <citation type="journal article" date="2019" name="Anaerobe">
        <title>Detection of Robinsoniella peoriensis in multiple bone samples of a trauma patient.</title>
        <authorList>
            <person name="Schrottner P."/>
            <person name="Hartwich K."/>
            <person name="Bunk B."/>
            <person name="Schober I."/>
            <person name="Helbig S."/>
            <person name="Rudolph W.W."/>
            <person name="Gunzer F."/>
        </authorList>
    </citation>
    <scope>NUCLEOTIDE SEQUENCE [LARGE SCALE GENOMIC DNA]</scope>
    <source>
        <strain evidence="12 13">DSM 106044</strain>
    </source>
</reference>
<evidence type="ECO:0000256" key="4">
    <source>
        <dbReference type="ARBA" id="ARBA00022741"/>
    </source>
</evidence>
<keyword evidence="5 12" id="KW-0418">Kinase</keyword>
<dbReference type="EMBL" id="QGQD01000070">
    <property type="protein sequence ID" value="TLC99352.1"/>
    <property type="molecule type" value="Genomic_DNA"/>
</dbReference>
<accession>A0A4U8Q5P2</accession>
<proteinExistence type="inferred from homology"/>
<dbReference type="PANTHER" id="PTHR32309:SF13">
    <property type="entry name" value="FERRIC ENTEROBACTIN TRANSPORT PROTEIN FEPE"/>
    <property type="match status" value="1"/>
</dbReference>
<dbReference type="RefSeq" id="WP_138003410.1">
    <property type="nucleotide sequence ID" value="NZ_QGQD01000070.1"/>
</dbReference>
<name>A0A4U8Q5P2_9FIRM</name>
<dbReference type="GO" id="GO:0005524">
    <property type="term" value="F:ATP binding"/>
    <property type="evidence" value="ECO:0007669"/>
    <property type="project" value="UniProtKB-KW"/>
</dbReference>
<feature type="coiled-coil region" evidence="9">
    <location>
        <begin position="355"/>
        <end position="382"/>
    </location>
</feature>
<evidence type="ECO:0000259" key="11">
    <source>
        <dbReference type="Pfam" id="PF13614"/>
    </source>
</evidence>
<evidence type="ECO:0000313" key="13">
    <source>
        <dbReference type="Proteomes" id="UP000306509"/>
    </source>
</evidence>
<dbReference type="SUPFAM" id="SSF52540">
    <property type="entry name" value="P-loop containing nucleoside triphosphate hydrolases"/>
    <property type="match status" value="1"/>
</dbReference>
<dbReference type="InterPro" id="IPR050445">
    <property type="entry name" value="Bact_polysacc_biosynth/exp"/>
</dbReference>
<dbReference type="GO" id="GO:0005886">
    <property type="term" value="C:plasma membrane"/>
    <property type="evidence" value="ECO:0007669"/>
    <property type="project" value="TreeGrafter"/>
</dbReference>
<keyword evidence="10" id="KW-0812">Transmembrane</keyword>
<sequence>MDYDNRQEEIKDSGIDYISIGRTLLKNIPYILMLAFTFGICFFGIWNRIRPDVYVSKMNMVVISRDNTLSSLGDYNINNVVGRCVSSLNSDVLGSRVREELDCSKLPGTIQAKSVEGSNMILLETRALSAEASFRMMSAALKNYAKVSSYLTGGYLMEKTGAPLAAKITRESNNAMAISITIFIFVILMEISMIGIANIFSGRIQNATQAKKLIDADYLGEIHFENKYAKKSILLSNPTVSFTYSEEMSKTVTMLLRKLEKSRDKTFMVTSVMENEGKSTIAANLALKLASRGKKVLLIDVDMKKPALYRILDREIPKGRDIVSYLEGKASYEEVIFREKNDLVNYCFSTKTMIESDILLTNEKAKELLKRAEEEMDYIILDVPPAGIIRDVEVLASIIPQTILVIRQNMAKARNINDIIDLLERGGTEVTGFVLNAVCSRVVGRAGAKAYGYKKYYGRYDRGPANNHDVKVRN</sequence>
<organism evidence="12 13">
    <name type="scientific">Robinsoniella peoriensis</name>
    <dbReference type="NCBI Taxonomy" id="180332"/>
    <lineage>
        <taxon>Bacteria</taxon>
        <taxon>Bacillati</taxon>
        <taxon>Bacillota</taxon>
        <taxon>Clostridia</taxon>
        <taxon>Lachnospirales</taxon>
        <taxon>Lachnospiraceae</taxon>
        <taxon>Robinsoniella</taxon>
    </lineage>
</organism>
<dbReference type="NCBIfam" id="TIGR01007">
    <property type="entry name" value="eps_fam"/>
    <property type="match status" value="1"/>
</dbReference>
<protein>
    <recommendedName>
        <fullName evidence="2">non-specific protein-tyrosine kinase</fullName>
        <ecNumber evidence="2">2.7.10.2</ecNumber>
    </recommendedName>
</protein>
<dbReference type="Proteomes" id="UP000306509">
    <property type="component" value="Unassembled WGS sequence"/>
</dbReference>
<evidence type="ECO:0000256" key="6">
    <source>
        <dbReference type="ARBA" id="ARBA00022840"/>
    </source>
</evidence>
<evidence type="ECO:0000256" key="3">
    <source>
        <dbReference type="ARBA" id="ARBA00022679"/>
    </source>
</evidence>
<feature type="domain" description="AAA" evidence="11">
    <location>
        <begin position="277"/>
        <end position="386"/>
    </location>
</feature>
<feature type="transmembrane region" description="Helical" evidence="10">
    <location>
        <begin position="28"/>
        <end position="49"/>
    </location>
</feature>
<evidence type="ECO:0000313" key="12">
    <source>
        <dbReference type="EMBL" id="TLC99352.1"/>
    </source>
</evidence>
<keyword evidence="10" id="KW-1133">Transmembrane helix</keyword>
<dbReference type="Pfam" id="PF13614">
    <property type="entry name" value="AAA_31"/>
    <property type="match status" value="1"/>
</dbReference>
<dbReference type="EC" id="2.7.10.2" evidence="2"/>
<keyword evidence="6" id="KW-0067">ATP-binding</keyword>
<evidence type="ECO:0000256" key="8">
    <source>
        <dbReference type="ARBA" id="ARBA00051245"/>
    </source>
</evidence>
<evidence type="ECO:0000256" key="1">
    <source>
        <dbReference type="ARBA" id="ARBA00007316"/>
    </source>
</evidence>
<evidence type="ECO:0000256" key="9">
    <source>
        <dbReference type="SAM" id="Coils"/>
    </source>
</evidence>
<keyword evidence="13" id="KW-1185">Reference proteome</keyword>
<dbReference type="InterPro" id="IPR027417">
    <property type="entry name" value="P-loop_NTPase"/>
</dbReference>
<dbReference type="AlphaFoldDB" id="A0A4U8Q5P2"/>